<dbReference type="RefSeq" id="WP_188616112.1">
    <property type="nucleotide sequence ID" value="NZ_BMLV01000001.1"/>
</dbReference>
<keyword evidence="3" id="KW-1185">Reference proteome</keyword>
<evidence type="ECO:0000313" key="3">
    <source>
        <dbReference type="Proteomes" id="UP000620064"/>
    </source>
</evidence>
<sequence>MKKNYEVAIIGTGPSGAFAAYNLAKKGISTVVIDKETLPRYKICGGGLVYRGRKMLDFDIDEILEGQFNQVDIFVKDKDVHFSPERDLPVISMVMRDSFDELLVKKAQEFGAELLQNSEVKSIENGVLKFANSELEIEAKIIVIADGALSPVSKLAGFKDDRLLIPALEYEIEVPKEDFEKLSKSVRFDIDAAPFGYGWCFPKNNHLSVGVGVLKTKAKVKLKDYCETYMKDLGINTIISESAHGFVIPITPRTDLVKDNCFVIGDAAGFADPIVAEGISNALLSGKIIAEAIAEGNSEVEKTKEVYLQKVNERLIPELKIGIKLAKFFYENTSIRNLFLKKLGPLAAERLTEVFLGNATYPSDYKKKLQEKLKMTFSWM</sequence>
<name>A0ABQ2NEB1_9FLAO</name>
<dbReference type="PANTHER" id="PTHR42685">
    <property type="entry name" value="GERANYLGERANYL DIPHOSPHATE REDUCTASE"/>
    <property type="match status" value="1"/>
</dbReference>
<dbReference type="PRINTS" id="PR00420">
    <property type="entry name" value="RNGMNOXGNASE"/>
</dbReference>
<gene>
    <name evidence="2" type="ORF">GCM10010992_00900</name>
</gene>
<dbReference type="InterPro" id="IPR050407">
    <property type="entry name" value="Geranylgeranyl_reductase"/>
</dbReference>
<dbReference type="NCBIfam" id="TIGR02032">
    <property type="entry name" value="GG-red-SF"/>
    <property type="match status" value="1"/>
</dbReference>
<feature type="domain" description="FAD-binding" evidence="1">
    <location>
        <begin position="5"/>
        <end position="280"/>
    </location>
</feature>
<dbReference type="EMBL" id="BMLV01000001">
    <property type="protein sequence ID" value="GGP01206.1"/>
    <property type="molecule type" value="Genomic_DNA"/>
</dbReference>
<dbReference type="InterPro" id="IPR036188">
    <property type="entry name" value="FAD/NAD-bd_sf"/>
</dbReference>
<evidence type="ECO:0000259" key="1">
    <source>
        <dbReference type="Pfam" id="PF01494"/>
    </source>
</evidence>
<organism evidence="2 3">
    <name type="scientific">Cloacibacterium rupense</name>
    <dbReference type="NCBI Taxonomy" id="517423"/>
    <lineage>
        <taxon>Bacteria</taxon>
        <taxon>Pseudomonadati</taxon>
        <taxon>Bacteroidota</taxon>
        <taxon>Flavobacteriia</taxon>
        <taxon>Flavobacteriales</taxon>
        <taxon>Weeksellaceae</taxon>
    </lineage>
</organism>
<evidence type="ECO:0000313" key="2">
    <source>
        <dbReference type="EMBL" id="GGP01206.1"/>
    </source>
</evidence>
<dbReference type="InterPro" id="IPR011777">
    <property type="entry name" value="Geranylgeranyl_Rdtase_fam"/>
</dbReference>
<dbReference type="Gene3D" id="3.50.50.60">
    <property type="entry name" value="FAD/NAD(P)-binding domain"/>
    <property type="match status" value="1"/>
</dbReference>
<protein>
    <submittedName>
        <fullName evidence="2">Geranylgeranyl reductase</fullName>
    </submittedName>
</protein>
<accession>A0ABQ2NEB1</accession>
<dbReference type="SUPFAM" id="SSF51905">
    <property type="entry name" value="FAD/NAD(P)-binding domain"/>
    <property type="match status" value="1"/>
</dbReference>
<dbReference type="PANTHER" id="PTHR42685:SF22">
    <property type="entry name" value="CONDITIONED MEDIUM FACTOR RECEPTOR 1"/>
    <property type="match status" value="1"/>
</dbReference>
<reference evidence="3" key="1">
    <citation type="journal article" date="2019" name="Int. J. Syst. Evol. Microbiol.">
        <title>The Global Catalogue of Microorganisms (GCM) 10K type strain sequencing project: providing services to taxonomists for standard genome sequencing and annotation.</title>
        <authorList>
            <consortium name="The Broad Institute Genomics Platform"/>
            <consortium name="The Broad Institute Genome Sequencing Center for Infectious Disease"/>
            <person name="Wu L."/>
            <person name="Ma J."/>
        </authorList>
    </citation>
    <scope>NUCLEOTIDE SEQUENCE [LARGE SCALE GENOMIC DNA]</scope>
    <source>
        <strain evidence="3">CGMCC 1.7656</strain>
    </source>
</reference>
<proteinExistence type="predicted"/>
<dbReference type="Pfam" id="PF01494">
    <property type="entry name" value="FAD_binding_3"/>
    <property type="match status" value="1"/>
</dbReference>
<dbReference type="InterPro" id="IPR002938">
    <property type="entry name" value="FAD-bd"/>
</dbReference>
<comment type="caution">
    <text evidence="2">The sequence shown here is derived from an EMBL/GenBank/DDBJ whole genome shotgun (WGS) entry which is preliminary data.</text>
</comment>
<dbReference type="Proteomes" id="UP000620064">
    <property type="component" value="Unassembled WGS sequence"/>
</dbReference>